<dbReference type="InterPro" id="IPR019810">
    <property type="entry name" value="Citrate_synthase_AS"/>
</dbReference>
<dbReference type="Gene3D" id="1.10.580.10">
    <property type="entry name" value="Citrate Synthase, domain 1"/>
    <property type="match status" value="1"/>
</dbReference>
<dbReference type="InterPro" id="IPR002020">
    <property type="entry name" value="Citrate_synthase"/>
</dbReference>
<evidence type="ECO:0000256" key="2">
    <source>
        <dbReference type="ARBA" id="ARBA00010566"/>
    </source>
</evidence>
<dbReference type="GO" id="GO:0005975">
    <property type="term" value="P:carbohydrate metabolic process"/>
    <property type="evidence" value="ECO:0007669"/>
    <property type="project" value="TreeGrafter"/>
</dbReference>
<dbReference type="PROSITE" id="PS00480">
    <property type="entry name" value="CITRATE_SYNTHASE"/>
    <property type="match status" value="1"/>
</dbReference>
<keyword evidence="4 5" id="KW-0808">Transferase</keyword>
<dbReference type="InterPro" id="IPR016142">
    <property type="entry name" value="Citrate_synth-like_lrg_a-sub"/>
</dbReference>
<organism evidence="6 7">
    <name type="scientific">Candidatus Desulfolinea nitratireducens</name>
    <dbReference type="NCBI Taxonomy" id="2841698"/>
    <lineage>
        <taxon>Bacteria</taxon>
        <taxon>Bacillati</taxon>
        <taxon>Chloroflexota</taxon>
        <taxon>Anaerolineae</taxon>
        <taxon>Anaerolineales</taxon>
        <taxon>Anaerolineales incertae sedis</taxon>
        <taxon>Candidatus Desulfolinea</taxon>
    </lineage>
</organism>
<dbReference type="PRINTS" id="PR00143">
    <property type="entry name" value="CITRTSNTHASE"/>
</dbReference>
<dbReference type="UniPathway" id="UPA00223"/>
<dbReference type="InterPro" id="IPR016143">
    <property type="entry name" value="Citrate_synth-like_sm_a-sub"/>
</dbReference>
<dbReference type="GO" id="GO:0006099">
    <property type="term" value="P:tricarboxylic acid cycle"/>
    <property type="evidence" value="ECO:0007669"/>
    <property type="project" value="UniProtKB-UniPathway"/>
</dbReference>
<comment type="caution">
    <text evidence="6">The sequence shown here is derived from an EMBL/GenBank/DDBJ whole genome shotgun (WGS) entry which is preliminary data.</text>
</comment>
<dbReference type="GO" id="GO:0036440">
    <property type="term" value="F:citrate synthase activity"/>
    <property type="evidence" value="ECO:0007669"/>
    <property type="project" value="UniProtKB-EC"/>
</dbReference>
<dbReference type="Pfam" id="PF00285">
    <property type="entry name" value="Citrate_synt"/>
    <property type="match status" value="1"/>
</dbReference>
<evidence type="ECO:0000256" key="3">
    <source>
        <dbReference type="ARBA" id="ARBA00012972"/>
    </source>
</evidence>
<dbReference type="PANTHER" id="PTHR11739">
    <property type="entry name" value="CITRATE SYNTHASE"/>
    <property type="match status" value="1"/>
</dbReference>
<gene>
    <name evidence="6" type="ORF">H8E29_14280</name>
</gene>
<proteinExistence type="inferred from homology"/>
<dbReference type="Proteomes" id="UP000614469">
    <property type="component" value="Unassembled WGS sequence"/>
</dbReference>
<sequence length="432" mass="48255">MILHDKISAQLPEWRERVTKLLEEHGDKVVGEVTISQIYGGMRAVRALVTDISFVDPNEGIRFRGHTLPVVLERLPKPDGAEMPYVGGLYYLLMVGDFPTKEQALEVEAEWAKNSHVPDHVFKVLRDMPKDTHPMALFSQAILTLQNDSKFAKRYAEGMSKMDLWEPALDDAMTLTSKLGVIAAFIYQLKYRAKAEPSYDPNLDFGANFAKMMGVDDKEYADLIRLYFILHSDHESGNVSAHTMHLVGSSLSDIFFAFSAAMNGLAGPLHGLANQNCLAFVMGIKDKFNGVPTKEQLTEYANETLDSGRVIPGYGHAVLRVPDPRYTAQFKFGKEHFPNDELFMIVQMMDEIIPAVLKEQGKAKNPWPNVDAVSGSLQYHYGITEFDFYTVLFGVGRALGVTANYVWARALGQPLERPKSLTTKMLEDIAAG</sequence>
<accession>A0A8J6NR13</accession>
<dbReference type="Gene3D" id="1.10.230.10">
    <property type="entry name" value="Cytochrome P450-Terp, domain 2"/>
    <property type="match status" value="1"/>
</dbReference>
<dbReference type="SUPFAM" id="SSF48256">
    <property type="entry name" value="Citrate synthase"/>
    <property type="match status" value="1"/>
</dbReference>
<evidence type="ECO:0000313" key="7">
    <source>
        <dbReference type="Proteomes" id="UP000614469"/>
    </source>
</evidence>
<dbReference type="EMBL" id="JACNJN010000161">
    <property type="protein sequence ID" value="MBC8336429.1"/>
    <property type="molecule type" value="Genomic_DNA"/>
</dbReference>
<dbReference type="NCBIfam" id="NF007128">
    <property type="entry name" value="PRK09569.1"/>
    <property type="match status" value="1"/>
</dbReference>
<dbReference type="InterPro" id="IPR036969">
    <property type="entry name" value="Citrate_synthase_sf"/>
</dbReference>
<protein>
    <recommendedName>
        <fullName evidence="3">citrate synthase (unknown stereospecificity)</fullName>
        <ecNumber evidence="3">2.3.3.16</ecNumber>
    </recommendedName>
</protein>
<reference evidence="6 7" key="1">
    <citation type="submission" date="2020-08" db="EMBL/GenBank/DDBJ databases">
        <title>Bridging the membrane lipid divide: bacteria of the FCB group superphylum have the potential to synthesize archaeal ether lipids.</title>
        <authorList>
            <person name="Villanueva L."/>
            <person name="Von Meijenfeldt F.A.B."/>
            <person name="Westbye A.B."/>
            <person name="Yadav S."/>
            <person name="Hopmans E.C."/>
            <person name="Dutilh B.E."/>
            <person name="Sinninghe Damste J.S."/>
        </authorList>
    </citation>
    <scope>NUCLEOTIDE SEQUENCE [LARGE SCALE GENOMIC DNA]</scope>
    <source>
        <strain evidence="6">NIOZ-UU36</strain>
    </source>
</reference>
<evidence type="ECO:0000256" key="4">
    <source>
        <dbReference type="ARBA" id="ARBA00022679"/>
    </source>
</evidence>
<dbReference type="EC" id="2.3.3.16" evidence="3"/>
<name>A0A8J6NR13_9CHLR</name>
<dbReference type="PANTHER" id="PTHR11739:SF8">
    <property type="entry name" value="CITRATE SYNTHASE, MITOCHONDRIAL"/>
    <property type="match status" value="1"/>
</dbReference>
<comment type="pathway">
    <text evidence="1">Carbohydrate metabolism; tricarboxylic acid cycle.</text>
</comment>
<evidence type="ECO:0000256" key="5">
    <source>
        <dbReference type="RuleBase" id="RU003406"/>
    </source>
</evidence>
<comment type="similarity">
    <text evidence="2 5">Belongs to the citrate synthase family.</text>
</comment>
<dbReference type="AlphaFoldDB" id="A0A8J6NR13"/>
<evidence type="ECO:0000313" key="6">
    <source>
        <dbReference type="EMBL" id="MBC8336429.1"/>
    </source>
</evidence>
<evidence type="ECO:0000256" key="1">
    <source>
        <dbReference type="ARBA" id="ARBA00005163"/>
    </source>
</evidence>
<keyword evidence="6" id="KW-0012">Acyltransferase</keyword>